<dbReference type="Proteomes" id="UP000748025">
    <property type="component" value="Unassembled WGS sequence"/>
</dbReference>
<proteinExistence type="predicted"/>
<evidence type="ECO:0000313" key="2">
    <source>
        <dbReference type="Proteomes" id="UP000748025"/>
    </source>
</evidence>
<gene>
    <name evidence="1" type="ORF">E4U43_004089</name>
</gene>
<keyword evidence="2" id="KW-1185">Reference proteome</keyword>
<evidence type="ECO:0000313" key="1">
    <source>
        <dbReference type="EMBL" id="KAG5991138.1"/>
    </source>
</evidence>
<dbReference type="EMBL" id="SRPW01002678">
    <property type="protein sequence ID" value="KAG5991138.1"/>
    <property type="molecule type" value="Genomic_DNA"/>
</dbReference>
<comment type="caution">
    <text evidence="1">The sequence shown here is derived from an EMBL/GenBank/DDBJ whole genome shotgun (WGS) entry which is preliminary data.</text>
</comment>
<dbReference type="AlphaFoldDB" id="A0A9P7SWC3"/>
<organism evidence="1 2">
    <name type="scientific">Claviceps pusilla</name>
    <dbReference type="NCBI Taxonomy" id="123648"/>
    <lineage>
        <taxon>Eukaryota</taxon>
        <taxon>Fungi</taxon>
        <taxon>Dikarya</taxon>
        <taxon>Ascomycota</taxon>
        <taxon>Pezizomycotina</taxon>
        <taxon>Sordariomycetes</taxon>
        <taxon>Hypocreomycetidae</taxon>
        <taxon>Hypocreales</taxon>
        <taxon>Clavicipitaceae</taxon>
        <taxon>Claviceps</taxon>
    </lineage>
</organism>
<name>A0A9P7SWC3_9HYPO</name>
<reference evidence="1" key="1">
    <citation type="journal article" date="2020" name="bioRxiv">
        <title>Whole genome comparisons of ergot fungi reveals the divergence and evolution of species within the genus Claviceps are the result of varying mechanisms driving genome evolution and host range expansion.</title>
        <authorList>
            <person name="Wyka S.A."/>
            <person name="Mondo S.J."/>
            <person name="Liu M."/>
            <person name="Dettman J."/>
            <person name="Nalam V."/>
            <person name="Broders K.D."/>
        </authorList>
    </citation>
    <scope>NUCLEOTIDE SEQUENCE</scope>
    <source>
        <strain evidence="1">CCC 602</strain>
    </source>
</reference>
<protein>
    <submittedName>
        <fullName evidence="1">Uncharacterized protein</fullName>
    </submittedName>
</protein>
<accession>A0A9P7SWC3</accession>
<sequence>MPPPLWRRRDSYPLRREYTSDSAMKRAQKVMLSGLPYGYANAKEGLQSALVSGCLEMSGLDPNKVYSIHLPECRGEDSGGHWRASDGIGSGEYGYGHLKGVQIKRNDNRD</sequence>